<gene>
    <name evidence="2" type="ORF">GCM10025789_04030</name>
</gene>
<reference evidence="3" key="1">
    <citation type="journal article" date="2019" name="Int. J. Syst. Evol. Microbiol.">
        <title>The Global Catalogue of Microorganisms (GCM) 10K type strain sequencing project: providing services to taxonomists for standard genome sequencing and annotation.</title>
        <authorList>
            <consortium name="The Broad Institute Genomics Platform"/>
            <consortium name="The Broad Institute Genome Sequencing Center for Infectious Disease"/>
            <person name="Wu L."/>
            <person name="Ma J."/>
        </authorList>
    </citation>
    <scope>NUCLEOTIDE SEQUENCE [LARGE SCALE GENOMIC DNA]</scope>
    <source>
        <strain evidence="3">JCM 19125</strain>
    </source>
</reference>
<protein>
    <recommendedName>
        <fullName evidence="4">Lipoprotein</fullName>
    </recommendedName>
</protein>
<evidence type="ECO:0008006" key="4">
    <source>
        <dbReference type="Google" id="ProtNLM"/>
    </source>
</evidence>
<keyword evidence="3" id="KW-1185">Reference proteome</keyword>
<feature type="chain" id="PRO_5047321735" description="Lipoprotein" evidence="1">
    <location>
        <begin position="21"/>
        <end position="222"/>
    </location>
</feature>
<feature type="signal peptide" evidence="1">
    <location>
        <begin position="1"/>
        <end position="20"/>
    </location>
</feature>
<comment type="caution">
    <text evidence="2">The sequence shown here is derived from an EMBL/GenBank/DDBJ whole genome shotgun (WGS) entry which is preliminary data.</text>
</comment>
<evidence type="ECO:0000313" key="2">
    <source>
        <dbReference type="EMBL" id="GAA4890684.1"/>
    </source>
</evidence>
<evidence type="ECO:0000313" key="3">
    <source>
        <dbReference type="Proteomes" id="UP001501521"/>
    </source>
</evidence>
<sequence>MLAARIAAPAMALLLLPGCAPETMVTTAAQARHTAPSLVTPTSPEPSAVGEAGEPVEYQAAADMVEAQAKEAQARAEVVARAEELAADTAMAGARPSGFEPTNGWVDLHIHNVAYSEVSRLDDASASFGDYAEAAMQGAGTDGCTVLGISVMSTHPDGYILGTISTDCGGGQAVWVEDQETGQWRLAKVIEAAPECAEFTSLRLPRGVGLLCSGDSGEFSEY</sequence>
<proteinExistence type="predicted"/>
<dbReference type="Proteomes" id="UP001501521">
    <property type="component" value="Unassembled WGS sequence"/>
</dbReference>
<keyword evidence="1" id="KW-0732">Signal</keyword>
<dbReference type="RefSeq" id="WP_345578215.1">
    <property type="nucleotide sequence ID" value="NZ_BAABLV010000008.1"/>
</dbReference>
<evidence type="ECO:0000256" key="1">
    <source>
        <dbReference type="SAM" id="SignalP"/>
    </source>
</evidence>
<accession>A0ABP9EZR8</accession>
<dbReference type="EMBL" id="BAABLV010000008">
    <property type="protein sequence ID" value="GAA4890684.1"/>
    <property type="molecule type" value="Genomic_DNA"/>
</dbReference>
<organism evidence="2 3">
    <name type="scientific">Tessaracoccus lubricantis</name>
    <dbReference type="NCBI Taxonomy" id="545543"/>
    <lineage>
        <taxon>Bacteria</taxon>
        <taxon>Bacillati</taxon>
        <taxon>Actinomycetota</taxon>
        <taxon>Actinomycetes</taxon>
        <taxon>Propionibacteriales</taxon>
        <taxon>Propionibacteriaceae</taxon>
        <taxon>Tessaracoccus</taxon>
    </lineage>
</organism>
<name>A0ABP9EZR8_9ACTN</name>